<feature type="binding site" evidence="4">
    <location>
        <begin position="11"/>
        <end position="12"/>
    </location>
    <ligand>
        <name>D-ribulose 5-phosphate</name>
        <dbReference type="ChEBI" id="CHEBI:58121"/>
    </ligand>
</feature>
<keyword evidence="2 5" id="KW-0413">Isomerase</keyword>
<feature type="active site" description="Proton donor" evidence="3">
    <location>
        <position position="101"/>
    </location>
</feature>
<dbReference type="GO" id="GO:0009052">
    <property type="term" value="P:pentose-phosphate shunt, non-oxidative branch"/>
    <property type="evidence" value="ECO:0007669"/>
    <property type="project" value="TreeGrafter"/>
</dbReference>
<organism evidence="5 6">
    <name type="scientific">Chitinivibrio alkaliphilus ACht1</name>
    <dbReference type="NCBI Taxonomy" id="1313304"/>
    <lineage>
        <taxon>Bacteria</taxon>
        <taxon>Pseudomonadati</taxon>
        <taxon>Fibrobacterota</taxon>
        <taxon>Chitinivibrionia</taxon>
        <taxon>Chitinivibrionales</taxon>
        <taxon>Chitinivibrionaceae</taxon>
        <taxon>Chitinivibrio</taxon>
    </lineage>
</organism>
<dbReference type="PATRIC" id="fig|1313304.3.peg.1042"/>
<dbReference type="Gene3D" id="3.40.1400.10">
    <property type="entry name" value="Sugar-phosphate isomerase, RpiB/LacA/LacB"/>
    <property type="match status" value="1"/>
</dbReference>
<evidence type="ECO:0000256" key="2">
    <source>
        <dbReference type="ARBA" id="ARBA00023235"/>
    </source>
</evidence>
<dbReference type="Proteomes" id="UP000017148">
    <property type="component" value="Unassembled WGS sequence"/>
</dbReference>
<feature type="binding site" evidence="4">
    <location>
        <position position="135"/>
    </location>
    <ligand>
        <name>D-ribulose 5-phosphate</name>
        <dbReference type="ChEBI" id="CHEBI:58121"/>
    </ligand>
</feature>
<dbReference type="InterPro" id="IPR004785">
    <property type="entry name" value="RpiB"/>
</dbReference>
<dbReference type="PIRSF" id="PIRSF005384">
    <property type="entry name" value="RpiB_LacA_B"/>
    <property type="match status" value="1"/>
</dbReference>
<dbReference type="NCBIfam" id="TIGR00689">
    <property type="entry name" value="rpiB_lacA_lacB"/>
    <property type="match status" value="1"/>
</dbReference>
<keyword evidence="6" id="KW-1185">Reference proteome</keyword>
<evidence type="ECO:0000256" key="4">
    <source>
        <dbReference type="PIRSR" id="PIRSR005384-2"/>
    </source>
</evidence>
<dbReference type="NCBIfam" id="TIGR01120">
    <property type="entry name" value="rpiB"/>
    <property type="match status" value="1"/>
</dbReference>
<accession>U7D7G7</accession>
<dbReference type="SUPFAM" id="SSF89623">
    <property type="entry name" value="Ribose/Galactose isomerase RpiB/AlsB"/>
    <property type="match status" value="1"/>
</dbReference>
<dbReference type="InterPro" id="IPR003500">
    <property type="entry name" value="RpiB_LacA_LacB"/>
</dbReference>
<evidence type="ECO:0000313" key="5">
    <source>
        <dbReference type="EMBL" id="ERP31873.1"/>
    </source>
</evidence>
<dbReference type="STRING" id="1313304.CALK_1088"/>
<evidence type="ECO:0000256" key="3">
    <source>
        <dbReference type="PIRSR" id="PIRSR005384-1"/>
    </source>
</evidence>
<feature type="binding site" evidence="4">
    <location>
        <position position="112"/>
    </location>
    <ligand>
        <name>D-ribulose 5-phosphate</name>
        <dbReference type="ChEBI" id="CHEBI:58121"/>
    </ligand>
</feature>
<reference evidence="5 6" key="1">
    <citation type="journal article" date="2013" name="Environ. Microbiol.">
        <title>Genome analysis of Chitinivibrio alkaliphilus gen. nov., sp. nov., a novel extremely haloalkaliphilic anaerobic chitinolytic bacterium from the candidate phylum Termite Group 3.</title>
        <authorList>
            <person name="Sorokin D.Y."/>
            <person name="Gumerov V.M."/>
            <person name="Rakitin A.L."/>
            <person name="Beletsky A.V."/>
            <person name="Damste J.S."/>
            <person name="Muyzer G."/>
            <person name="Mardanov A.V."/>
            <person name="Ravin N.V."/>
        </authorList>
    </citation>
    <scope>NUCLEOTIDE SEQUENCE [LARGE SCALE GENOMIC DNA]</scope>
    <source>
        <strain evidence="5 6">ACht1</strain>
    </source>
</reference>
<feature type="binding site" evidence="4">
    <location>
        <position position="139"/>
    </location>
    <ligand>
        <name>D-ribulose 5-phosphate</name>
        <dbReference type="ChEBI" id="CHEBI:58121"/>
    </ligand>
</feature>
<dbReference type="PANTHER" id="PTHR30345">
    <property type="entry name" value="RIBOSE-5-PHOSPHATE ISOMERASE B"/>
    <property type="match status" value="1"/>
</dbReference>
<dbReference type="NCBIfam" id="NF004051">
    <property type="entry name" value="PRK05571.1"/>
    <property type="match status" value="1"/>
</dbReference>
<dbReference type="GO" id="GO:0019316">
    <property type="term" value="P:D-allose catabolic process"/>
    <property type="evidence" value="ECO:0007669"/>
    <property type="project" value="TreeGrafter"/>
</dbReference>
<protein>
    <submittedName>
        <fullName evidence="5">Ribose 5-phosphate isomerase</fullName>
    </submittedName>
</protein>
<dbReference type="PANTHER" id="PTHR30345:SF0">
    <property type="entry name" value="DNA DAMAGE-REPAIR_TOLERATION PROTEIN DRT102"/>
    <property type="match status" value="1"/>
</dbReference>
<dbReference type="InterPro" id="IPR036569">
    <property type="entry name" value="RpiB_LacA_LacB_sf"/>
</dbReference>
<dbReference type="Pfam" id="PF02502">
    <property type="entry name" value="LacAB_rpiB"/>
    <property type="match status" value="1"/>
</dbReference>
<feature type="binding site" evidence="4">
    <location>
        <position position="102"/>
    </location>
    <ligand>
        <name>D-ribulose 5-phosphate</name>
        <dbReference type="ChEBI" id="CHEBI:58121"/>
    </ligand>
</feature>
<gene>
    <name evidence="5" type="ORF">CALK_1088</name>
</gene>
<sequence>MFTQSIIIGSDHGGYTLKESVKDHLLQKGLTVTDAGTHSEASVDYPVYAQKVARAVAAGEYGAGIVICGTGIGVSIAANRFAGIRASLCHSTEYARLTRLHNNSNILALGGRFLTEEEGRAIVDTWLETSYEGGRHDQRLAYLDRDCTDTE</sequence>
<comment type="caution">
    <text evidence="5">The sequence shown here is derived from an EMBL/GenBank/DDBJ whole genome shotgun (WGS) entry which is preliminary data.</text>
</comment>
<dbReference type="GO" id="GO:0004751">
    <property type="term" value="F:ribose-5-phosphate isomerase activity"/>
    <property type="evidence" value="ECO:0007669"/>
    <property type="project" value="TreeGrafter"/>
</dbReference>
<evidence type="ECO:0000256" key="1">
    <source>
        <dbReference type="ARBA" id="ARBA00008754"/>
    </source>
</evidence>
<name>U7D7G7_9BACT</name>
<comment type="similarity">
    <text evidence="1">Belongs to the LacAB/RpiB family.</text>
</comment>
<dbReference type="OrthoDB" id="1778624at2"/>
<dbReference type="AlphaFoldDB" id="U7D7G7"/>
<dbReference type="RefSeq" id="WP_022636574.1">
    <property type="nucleotide sequence ID" value="NZ_ASJR01000008.1"/>
</dbReference>
<dbReference type="eggNOG" id="COG0698">
    <property type="taxonomic scope" value="Bacteria"/>
</dbReference>
<feature type="binding site" evidence="4">
    <location>
        <begin position="69"/>
        <end position="73"/>
    </location>
    <ligand>
        <name>D-ribulose 5-phosphate</name>
        <dbReference type="ChEBI" id="CHEBI:58121"/>
    </ligand>
</feature>
<proteinExistence type="inferred from homology"/>
<evidence type="ECO:0000313" key="6">
    <source>
        <dbReference type="Proteomes" id="UP000017148"/>
    </source>
</evidence>
<feature type="active site" description="Proton acceptor" evidence="3">
    <location>
        <position position="68"/>
    </location>
</feature>
<dbReference type="EMBL" id="ASJR01000008">
    <property type="protein sequence ID" value="ERP31873.1"/>
    <property type="molecule type" value="Genomic_DNA"/>
</dbReference>